<dbReference type="RefSeq" id="WP_275469092.1">
    <property type="nucleotide sequence ID" value="NZ_CP110232.1"/>
</dbReference>
<gene>
    <name evidence="2" type="ORF">OL234_10195</name>
</gene>
<evidence type="ECO:0000313" key="3">
    <source>
        <dbReference type="Proteomes" id="UP001179647"/>
    </source>
</evidence>
<dbReference type="AlphaFoldDB" id="A0AAF0I7F0"/>
<dbReference type="PANTHER" id="PTHR43072">
    <property type="entry name" value="N-ACETYLTRANSFERASE"/>
    <property type="match status" value="1"/>
</dbReference>
<sequence length="188" mass="21556">MIRYAKKNDADQIIPLIMIILEDMELGFLQTYGDEKLRAILKKGFMTETFRYSYRRAMVVEEEGEILGVAYGYNESEEAIIDLPLIEIFNEFEIPVTEKMFLDKEAFEGEWYLDSIAVRDDQRGKGIGAQLLAALPEFAKSQEANKIGLSVDDDNPRAKKLYSRIGFKEVGRATISGHLYDHMQIELD</sequence>
<protein>
    <submittedName>
        <fullName evidence="2">GNAT family N-acetyltransferase</fullName>
    </submittedName>
</protein>
<dbReference type="PROSITE" id="PS51186">
    <property type="entry name" value="GNAT"/>
    <property type="match status" value="1"/>
</dbReference>
<evidence type="ECO:0000313" key="2">
    <source>
        <dbReference type="EMBL" id="WEG73289.1"/>
    </source>
</evidence>
<dbReference type="SUPFAM" id="SSF55729">
    <property type="entry name" value="Acyl-CoA N-acyltransferases (Nat)"/>
    <property type="match status" value="1"/>
</dbReference>
<reference evidence="2" key="1">
    <citation type="submission" date="2022-10" db="EMBL/GenBank/DDBJ databases">
        <title>Vagococcus sp. isolated from poultry meat.</title>
        <authorList>
            <person name="Johansson P."/>
            <person name="Bjorkroth J."/>
        </authorList>
    </citation>
    <scope>NUCLEOTIDE SEQUENCE</scope>
    <source>
        <strain evidence="2">STAA11</strain>
    </source>
</reference>
<accession>A0AAF0I7F0</accession>
<dbReference type="KEGG" id="vie:OL234_10195"/>
<dbReference type="InterPro" id="IPR000182">
    <property type="entry name" value="GNAT_dom"/>
</dbReference>
<organism evidence="2 3">
    <name type="scientific">Vagococcus intermedius</name>
    <dbReference type="NCBI Taxonomy" id="2991418"/>
    <lineage>
        <taxon>Bacteria</taxon>
        <taxon>Bacillati</taxon>
        <taxon>Bacillota</taxon>
        <taxon>Bacilli</taxon>
        <taxon>Lactobacillales</taxon>
        <taxon>Enterococcaceae</taxon>
        <taxon>Vagococcus</taxon>
    </lineage>
</organism>
<evidence type="ECO:0000259" key="1">
    <source>
        <dbReference type="PROSITE" id="PS51186"/>
    </source>
</evidence>
<dbReference type="Proteomes" id="UP001179647">
    <property type="component" value="Chromosome"/>
</dbReference>
<proteinExistence type="predicted"/>
<keyword evidence="3" id="KW-1185">Reference proteome</keyword>
<dbReference type="Gene3D" id="3.40.630.30">
    <property type="match status" value="1"/>
</dbReference>
<dbReference type="PANTHER" id="PTHR43072:SF60">
    <property type="entry name" value="L-2,4-DIAMINOBUTYRIC ACID ACETYLTRANSFERASE"/>
    <property type="match status" value="1"/>
</dbReference>
<dbReference type="CDD" id="cd04301">
    <property type="entry name" value="NAT_SF"/>
    <property type="match status" value="1"/>
</dbReference>
<dbReference type="Pfam" id="PF00583">
    <property type="entry name" value="Acetyltransf_1"/>
    <property type="match status" value="1"/>
</dbReference>
<feature type="domain" description="N-acetyltransferase" evidence="1">
    <location>
        <begin position="1"/>
        <end position="188"/>
    </location>
</feature>
<dbReference type="GO" id="GO:0016747">
    <property type="term" value="F:acyltransferase activity, transferring groups other than amino-acyl groups"/>
    <property type="evidence" value="ECO:0007669"/>
    <property type="project" value="InterPro"/>
</dbReference>
<dbReference type="EMBL" id="CP110232">
    <property type="protein sequence ID" value="WEG73289.1"/>
    <property type="molecule type" value="Genomic_DNA"/>
</dbReference>
<name>A0AAF0I7F0_9ENTE</name>
<dbReference type="InterPro" id="IPR016181">
    <property type="entry name" value="Acyl_CoA_acyltransferase"/>
</dbReference>